<feature type="compositionally biased region" description="Polar residues" evidence="1">
    <location>
        <begin position="1"/>
        <end position="11"/>
    </location>
</feature>
<gene>
    <name evidence="2" type="ORF">PH603_04275</name>
</gene>
<keyword evidence="3" id="KW-1185">Reference proteome</keyword>
<sequence>MTIGSIGNSPTGAPPQPPRNQPLTDDQKQQVSDLLAAYDSENLSEEDAKTILETLKEAGIRPGKDLESAFSDAGFDLRSVADTAGLKPPQGGPQGGKPPAPPAEGEETSLNTEGLQTLQDILDSYDLENLSDEDEATIIKALADAGLTGVAGDLFSTKA</sequence>
<dbReference type="Proteomes" id="UP001217500">
    <property type="component" value="Chromosome"/>
</dbReference>
<name>A0AAF0BL31_9PROT</name>
<feature type="compositionally biased region" description="Polar residues" evidence="1">
    <location>
        <begin position="21"/>
        <end position="30"/>
    </location>
</feature>
<reference evidence="2" key="1">
    <citation type="submission" date="2023-01" db="EMBL/GenBank/DDBJ databases">
        <title>The genome sequence of Kordiimonadaceae bacterium 6D33.</title>
        <authorList>
            <person name="Liu Y."/>
        </authorList>
    </citation>
    <scope>NUCLEOTIDE SEQUENCE</scope>
    <source>
        <strain evidence="2">6D33</strain>
    </source>
</reference>
<feature type="region of interest" description="Disordered" evidence="1">
    <location>
        <begin position="79"/>
        <end position="112"/>
    </location>
</feature>
<feature type="region of interest" description="Disordered" evidence="1">
    <location>
        <begin position="1"/>
        <end position="30"/>
    </location>
</feature>
<dbReference type="AlphaFoldDB" id="A0AAF0BL31"/>
<protein>
    <submittedName>
        <fullName evidence="2">Uncharacterized protein</fullName>
    </submittedName>
</protein>
<evidence type="ECO:0000313" key="2">
    <source>
        <dbReference type="EMBL" id="WCL54974.1"/>
    </source>
</evidence>
<dbReference type="RefSeq" id="WP_289504717.1">
    <property type="nucleotide sequence ID" value="NZ_CP116805.1"/>
</dbReference>
<evidence type="ECO:0000256" key="1">
    <source>
        <dbReference type="SAM" id="MobiDB-lite"/>
    </source>
</evidence>
<proteinExistence type="predicted"/>
<accession>A0AAF0BL31</accession>
<evidence type="ECO:0000313" key="3">
    <source>
        <dbReference type="Proteomes" id="UP001217500"/>
    </source>
</evidence>
<dbReference type="KEGG" id="gso:PH603_04275"/>
<organism evidence="2 3">
    <name type="scientific">Gimibacter soli</name>
    <dbReference type="NCBI Taxonomy" id="3024400"/>
    <lineage>
        <taxon>Bacteria</taxon>
        <taxon>Pseudomonadati</taxon>
        <taxon>Pseudomonadota</taxon>
        <taxon>Alphaproteobacteria</taxon>
        <taxon>Kordiimonadales</taxon>
        <taxon>Temperatibacteraceae</taxon>
        <taxon>Gimibacter</taxon>
    </lineage>
</organism>
<dbReference type="EMBL" id="CP116805">
    <property type="protein sequence ID" value="WCL54974.1"/>
    <property type="molecule type" value="Genomic_DNA"/>
</dbReference>